<protein>
    <submittedName>
        <fullName evidence="1">Uncharacterized protein</fullName>
    </submittedName>
</protein>
<dbReference type="EMBL" id="CP032413">
    <property type="protein sequence ID" value="AYB48051.1"/>
    <property type="molecule type" value="Genomic_DNA"/>
</dbReference>
<evidence type="ECO:0000313" key="2">
    <source>
        <dbReference type="Proteomes" id="UP000266552"/>
    </source>
</evidence>
<reference evidence="1 2" key="1">
    <citation type="submission" date="2018-09" db="EMBL/GenBank/DDBJ databases">
        <title>Genome Sequence of Paenibacillus lautus Strain E7593-69, Azo Dye-Degrading Bacteria, Isolated from Commercial Tattoo Inks.</title>
        <authorList>
            <person name="Nho S.W."/>
            <person name="Kim S.-J."/>
            <person name="Kweon O."/>
            <person name="Cerniglia C.E."/>
        </authorList>
    </citation>
    <scope>NUCLEOTIDE SEQUENCE [LARGE SCALE GENOMIC DNA]</scope>
    <source>
        <strain evidence="1 2">E7593-69</strain>
        <plasmid evidence="1 2">pAZOPL1</plasmid>
    </source>
</reference>
<dbReference type="KEGG" id="plw:D5F53_32520"/>
<accession>A0A385TX49</accession>
<dbReference type="Proteomes" id="UP000266552">
    <property type="component" value="Plasmid pAZOPL1"/>
</dbReference>
<gene>
    <name evidence="1" type="ORF">D5F53_32520</name>
</gene>
<organism evidence="1 2">
    <name type="scientific">Paenibacillus lautus</name>
    <name type="common">Bacillus lautus</name>
    <dbReference type="NCBI Taxonomy" id="1401"/>
    <lineage>
        <taxon>Bacteria</taxon>
        <taxon>Bacillati</taxon>
        <taxon>Bacillota</taxon>
        <taxon>Bacilli</taxon>
        <taxon>Bacillales</taxon>
        <taxon>Paenibacillaceae</taxon>
        <taxon>Paenibacillus</taxon>
    </lineage>
</organism>
<dbReference type="RefSeq" id="WP_119851412.1">
    <property type="nucleotide sequence ID" value="NZ_CP032413.1"/>
</dbReference>
<keyword evidence="2" id="KW-1185">Reference proteome</keyword>
<geneLocation type="plasmid" evidence="1 2">
    <name>pAZOPL1</name>
</geneLocation>
<name>A0A385TX49_PAELA</name>
<keyword evidence="1" id="KW-0614">Plasmid</keyword>
<dbReference type="AlphaFoldDB" id="A0A385TX49"/>
<sequence>MNALLSKQLHAETYLMLNIEITFTGLRQWFRMAGEQYDDVLLFQAVLLPEKAAPEKQAEFAQLVLFRHEDVFFHMHRGLPTDDPIHQLMLRILNVRTLYGEENAVIELWETLNRDRMEEQPKYRSIHEFFSS</sequence>
<evidence type="ECO:0000313" key="1">
    <source>
        <dbReference type="EMBL" id="AYB48051.1"/>
    </source>
</evidence>
<proteinExistence type="predicted"/>